<dbReference type="PANTHER" id="PTHR11003:SF61">
    <property type="entry name" value="POTASSIUM CHANNEL DOMAIN-CONTAINING PROTEIN"/>
    <property type="match status" value="1"/>
</dbReference>
<dbReference type="Pfam" id="PF07885">
    <property type="entry name" value="Ion_trans_2"/>
    <property type="match status" value="2"/>
</dbReference>
<sequence>MDNVVIQIESIATEHLPSSTDIDVELGIGREQKGSDGIPLQKIGTHSVSTERLIPPGDADGTSARREEEDEALSSKASLSRPPWHRGVLSSFAQIGSFVSTTKVFWMVVVYTIFGAYLFMWLEVQKDLEEKRKAYEYHLVVRDALLFKIEQINKESFLEKSQHWKMAILEFEQHSGFQPPQRDTSWTLWMSILYCATIYTTVGYGNIACATTGGRVATIVYAICGIPLMIVVLDQLGTFLLRKMKELSNFVDDLLFFLGVKYRLIRLEDQEAFVRYIAICRILARLRLIPSTITLSITEEDVDHFNAAKSPSSASGASNSSRPSSPDSRASSVIKICKSSSNSAAINFRERVSLRLAISRGSVLQNIGPFYVESIDVEDSADNLMVELDKQLLLTPTTVKETSKCPKQSLRRASKTSVTTVHIKLEEADKILNITPKSGEVSRKSSAIVSVHSETAPNETPQLGKAGRSPPLLIALAVTTAWIAFAAAVFCLWEEWSYFTSIYFFFISMSTIGFGDVTPQHPQYMIMTFFVEKVSLVYMDFLNKMLQQYMKAKENGDVEALKGAMAGFNDRCKYLMPFISKNQGIRIMNKFKEEAKAMGVELPEVMTELNEETGKPAFCRIFDEKSDQKVNQFLEQAQHQGKMRRNAHTQTKMPLPKTHKFFISRAEADKEEFEVQTEMEMDPKTEKGTQTATSECSDSGIQCSPIMSDEWTECVEEIGPELFDRWTSTQTQAVTTRNTGVQPEVSCIMRIIDEDESDFPLSSDYGEEEECAAALSSSGLSRLGSPADALSSQQSQLLSGSSREGELERRLSVGSKRSAQMKRVPEIELDDEGFVVGGPYRAISRPGAETFSCHGGFAPPLSPPPLVTIRMASKALTEEEIGETIKPEAGRAKKRRKMRAGLRYMKNAAVQVGSIKNMEQIRDFACQFGHESGKALFAEEITDERMERKSTQNDQKIMLQDKWAQCNILTLLQNVEQNVGTQTDLDRGETLSTEEDGISTRPIGQLRPVADTFEIADNWRSSFGVQTEFPCSRCKRTQTDRPLLVSRPAQTQLSSTFRRSYRDGEGPRGEGKAGEESEAQIEPHFENEREREEMKRVFGLESEDIDQLRERVREVKRKRREERQRRKRQQGQGGRRGDAEGMRGGNGGSLRAITSSEEDEQMEEEEKAMLIEEIRRIKKRRRLAKERRLEAEEGEEEGEEGEEEGEEEAEEEEEEEEITVLPGQKRKRMLLRHKGRGENERMEEFTLQINQPAERGHIIRENYEETILDIQLIRSPFFETRYLPQSEEQLIFDEVELKARESIKPKEKNEKNEIEKLLGKLNKLEALSAKEEELEQFESIRREIGQMSREEEEKIFQFTAESSAQTVEDGHMSEMVTFCKNNPDVAVNDLSDMLKNIDEFKQFKEKSAKSNRNKWTQTAGELVEEEQNKEGESEGDRCEKERQSLTERVVELWRGKTGIDRRKTTRDAENGQREQTPTPKMPLRPNRTIAQNEETTKKEEEAEEEAKQKPFGIIRNSDWPIATSAVQIDLSQIVLVQTQPETIEFRKIRKRSASAGAGEETETEPDTSPLEPNELAKLRELFPGLMEGFSGKEMGEPIVKQQPQRQFISSYAPSSSTQFGSSKESNKRRKEWKQQQKHVSMMSRTEGGRVESARGSGADGREDKIRLIPLVDILKGDDEETIVPSTGIQPWPIPPGPPRFGQTQLHYIRQWIEHLLELNRDQKQPQSLYDVPLRSISEFLRERRRELDELERQKQQLERLAELASREESAERMVNVSIQAGVHSRVVPILGAQDGGEGILPSEEFNYLTNPVYPIVRIPLELAERGIENSGGEKEQDEQGEGRKDNGQ</sequence>
<feature type="compositionally biased region" description="Basic and acidic residues" evidence="10">
    <location>
        <begin position="1426"/>
        <end position="1444"/>
    </location>
</feature>
<accession>A0A914HXM1</accession>
<comment type="subcellular location">
    <subcellularLocation>
        <location evidence="1">Membrane</location>
        <topology evidence="1">Multi-pass membrane protein</topology>
    </subcellularLocation>
</comment>
<feature type="compositionally biased region" description="Acidic residues" evidence="10">
    <location>
        <begin position="1156"/>
        <end position="1166"/>
    </location>
</feature>
<dbReference type="Proteomes" id="UP000887572">
    <property type="component" value="Unplaced"/>
</dbReference>
<protein>
    <submittedName>
        <fullName evidence="14">Potassium channel domain-containing protein</fullName>
    </submittedName>
</protein>
<keyword evidence="9" id="KW-0175">Coiled coil</keyword>
<feature type="domain" description="Potassium channel" evidence="12">
    <location>
        <begin position="478"/>
        <end position="541"/>
    </location>
</feature>
<dbReference type="GO" id="GO:0030322">
    <property type="term" value="P:stabilization of membrane potential"/>
    <property type="evidence" value="ECO:0007669"/>
    <property type="project" value="TreeGrafter"/>
</dbReference>
<evidence type="ECO:0000256" key="1">
    <source>
        <dbReference type="ARBA" id="ARBA00004141"/>
    </source>
</evidence>
<feature type="region of interest" description="Disordered" evidence="10">
    <location>
        <begin position="1185"/>
        <end position="1228"/>
    </location>
</feature>
<dbReference type="GO" id="GO:0022841">
    <property type="term" value="F:potassium ion leak channel activity"/>
    <property type="evidence" value="ECO:0007669"/>
    <property type="project" value="TreeGrafter"/>
</dbReference>
<feature type="compositionally biased region" description="Basic residues" evidence="10">
    <location>
        <begin position="1114"/>
        <end position="1129"/>
    </location>
</feature>
<feature type="compositionally biased region" description="Basic and acidic residues" evidence="10">
    <location>
        <begin position="1494"/>
        <end position="1508"/>
    </location>
</feature>
<feature type="compositionally biased region" description="Low complexity" evidence="10">
    <location>
        <begin position="782"/>
        <end position="802"/>
    </location>
</feature>
<evidence type="ECO:0000256" key="3">
    <source>
        <dbReference type="ARBA" id="ARBA00022692"/>
    </source>
</evidence>
<feature type="transmembrane region" description="Helical" evidence="11">
    <location>
        <begin position="219"/>
        <end position="241"/>
    </location>
</feature>
<keyword evidence="2 8" id="KW-0813">Transport</keyword>
<feature type="region of interest" description="Disordered" evidence="10">
    <location>
        <begin position="1456"/>
        <end position="1511"/>
    </location>
</feature>
<dbReference type="InterPro" id="IPR013099">
    <property type="entry name" value="K_chnl_dom"/>
</dbReference>
<keyword evidence="5 8" id="KW-0406">Ion transport</keyword>
<dbReference type="PANTHER" id="PTHR11003">
    <property type="entry name" value="POTASSIUM CHANNEL, SUBFAMILY K"/>
    <property type="match status" value="1"/>
</dbReference>
<dbReference type="GO" id="GO:0015271">
    <property type="term" value="F:outward rectifier potassium channel activity"/>
    <property type="evidence" value="ECO:0007669"/>
    <property type="project" value="TreeGrafter"/>
</dbReference>
<feature type="compositionally biased region" description="Polar residues" evidence="10">
    <location>
        <begin position="1048"/>
        <end position="1058"/>
    </location>
</feature>
<evidence type="ECO:0000256" key="6">
    <source>
        <dbReference type="ARBA" id="ARBA00023136"/>
    </source>
</evidence>
<feature type="compositionally biased region" description="Polar residues" evidence="10">
    <location>
        <begin position="1610"/>
        <end position="1623"/>
    </location>
</feature>
<feature type="region of interest" description="Disordered" evidence="10">
    <location>
        <begin position="50"/>
        <end position="81"/>
    </location>
</feature>
<feature type="region of interest" description="Disordered" evidence="10">
    <location>
        <begin position="1042"/>
        <end position="1092"/>
    </location>
</feature>
<feature type="region of interest" description="Disordered" evidence="10">
    <location>
        <begin position="1827"/>
        <end position="1848"/>
    </location>
</feature>
<name>A0A914HXM1_GLORO</name>
<dbReference type="GO" id="GO:0005886">
    <property type="term" value="C:plasma membrane"/>
    <property type="evidence" value="ECO:0007669"/>
    <property type="project" value="TreeGrafter"/>
</dbReference>
<dbReference type="Gene3D" id="1.10.287.70">
    <property type="match status" value="2"/>
</dbReference>
<proteinExistence type="inferred from homology"/>
<feature type="transmembrane region" description="Helical" evidence="11">
    <location>
        <begin position="104"/>
        <end position="122"/>
    </location>
</feature>
<dbReference type="PRINTS" id="PR01333">
    <property type="entry name" value="2POREKCHANEL"/>
</dbReference>
<feature type="transmembrane region" description="Helical" evidence="11">
    <location>
        <begin position="472"/>
        <end position="490"/>
    </location>
</feature>
<feature type="region of interest" description="Disordered" evidence="10">
    <location>
        <begin position="782"/>
        <end position="818"/>
    </location>
</feature>
<feature type="region of interest" description="Disordered" evidence="10">
    <location>
        <begin position="1549"/>
        <end position="1573"/>
    </location>
</feature>
<feature type="region of interest" description="Disordered" evidence="10">
    <location>
        <begin position="678"/>
        <end position="702"/>
    </location>
</feature>
<feature type="region of interest" description="Disordered" evidence="10">
    <location>
        <begin position="1113"/>
        <end position="1166"/>
    </location>
</feature>
<feature type="region of interest" description="Disordered" evidence="10">
    <location>
        <begin position="308"/>
        <end position="329"/>
    </location>
</feature>
<keyword evidence="6 11" id="KW-0472">Membrane</keyword>
<reference evidence="14" key="1">
    <citation type="submission" date="2022-11" db="UniProtKB">
        <authorList>
            <consortium name="WormBaseParasite"/>
        </authorList>
    </citation>
    <scope>IDENTIFICATION</scope>
</reference>
<feature type="compositionally biased region" description="Polar residues" evidence="10">
    <location>
        <begin position="688"/>
        <end position="702"/>
    </location>
</feature>
<keyword evidence="4 11" id="KW-1133">Transmembrane helix</keyword>
<feature type="coiled-coil region" evidence="9">
    <location>
        <begin position="1307"/>
        <end position="1350"/>
    </location>
</feature>
<keyword evidence="7 8" id="KW-0407">Ion channel</keyword>
<evidence type="ECO:0000256" key="11">
    <source>
        <dbReference type="SAM" id="Phobius"/>
    </source>
</evidence>
<feature type="region of interest" description="Disordered" evidence="10">
    <location>
        <begin position="1405"/>
        <end position="1444"/>
    </location>
</feature>
<organism evidence="13 14">
    <name type="scientific">Globodera rostochiensis</name>
    <name type="common">Golden nematode worm</name>
    <name type="synonym">Heterodera rostochiensis</name>
    <dbReference type="NCBI Taxonomy" id="31243"/>
    <lineage>
        <taxon>Eukaryota</taxon>
        <taxon>Metazoa</taxon>
        <taxon>Ecdysozoa</taxon>
        <taxon>Nematoda</taxon>
        <taxon>Chromadorea</taxon>
        <taxon>Rhabditida</taxon>
        <taxon>Tylenchina</taxon>
        <taxon>Tylenchomorpha</taxon>
        <taxon>Tylenchoidea</taxon>
        <taxon>Heteroderidae</taxon>
        <taxon>Heteroderinae</taxon>
        <taxon>Globodera</taxon>
    </lineage>
</organism>
<feature type="transmembrane region" description="Helical" evidence="11">
    <location>
        <begin position="186"/>
        <end position="207"/>
    </location>
</feature>
<evidence type="ECO:0000256" key="4">
    <source>
        <dbReference type="ARBA" id="ARBA00022989"/>
    </source>
</evidence>
<feature type="region of interest" description="Disordered" evidence="10">
    <location>
        <begin position="1610"/>
        <end position="1661"/>
    </location>
</feature>
<feature type="compositionally biased region" description="Acidic residues" evidence="10">
    <location>
        <begin position="1192"/>
        <end position="1218"/>
    </location>
</feature>
<feature type="transmembrane region" description="Helical" evidence="11">
    <location>
        <begin position="496"/>
        <end position="517"/>
    </location>
</feature>
<evidence type="ECO:0000259" key="12">
    <source>
        <dbReference type="Pfam" id="PF07885"/>
    </source>
</evidence>
<evidence type="ECO:0000313" key="13">
    <source>
        <dbReference type="Proteomes" id="UP000887572"/>
    </source>
</evidence>
<feature type="compositionally biased region" description="Basic and acidic residues" evidence="10">
    <location>
        <begin position="1060"/>
        <end position="1092"/>
    </location>
</feature>
<evidence type="ECO:0000256" key="2">
    <source>
        <dbReference type="ARBA" id="ARBA00022448"/>
    </source>
</evidence>
<dbReference type="WBParaSite" id="Gr19_v10_g5417.t1">
    <property type="protein sequence ID" value="Gr19_v10_g5417.t1"/>
    <property type="gene ID" value="Gr19_v10_g5417"/>
</dbReference>
<keyword evidence="3 8" id="KW-0812">Transmembrane</keyword>
<feature type="compositionally biased region" description="Basic and acidic residues" evidence="10">
    <location>
        <begin position="1456"/>
        <end position="1472"/>
    </location>
</feature>
<evidence type="ECO:0000256" key="5">
    <source>
        <dbReference type="ARBA" id="ARBA00023065"/>
    </source>
</evidence>
<evidence type="ECO:0000256" key="8">
    <source>
        <dbReference type="RuleBase" id="RU003857"/>
    </source>
</evidence>
<feature type="coiled-coil region" evidence="9">
    <location>
        <begin position="1733"/>
        <end position="1770"/>
    </location>
</feature>
<evidence type="ECO:0000256" key="9">
    <source>
        <dbReference type="SAM" id="Coils"/>
    </source>
</evidence>
<evidence type="ECO:0000256" key="7">
    <source>
        <dbReference type="ARBA" id="ARBA00023303"/>
    </source>
</evidence>
<comment type="similarity">
    <text evidence="8">Belongs to the two pore domain potassium channel (TC 1.A.1.8) family.</text>
</comment>
<keyword evidence="13" id="KW-1185">Reference proteome</keyword>
<dbReference type="InterPro" id="IPR003280">
    <property type="entry name" value="2pore_dom_K_chnl"/>
</dbReference>
<feature type="domain" description="Potassium channel" evidence="12">
    <location>
        <begin position="185"/>
        <end position="240"/>
    </location>
</feature>
<evidence type="ECO:0000256" key="10">
    <source>
        <dbReference type="SAM" id="MobiDB-lite"/>
    </source>
</evidence>
<evidence type="ECO:0000313" key="14">
    <source>
        <dbReference type="WBParaSite" id="Gr19_v10_g5417.t1"/>
    </source>
</evidence>
<dbReference type="SUPFAM" id="SSF81324">
    <property type="entry name" value="Voltage-gated potassium channels"/>
    <property type="match status" value="2"/>
</dbReference>